<feature type="domain" description="FAR1" evidence="1">
    <location>
        <begin position="57"/>
        <end position="144"/>
    </location>
</feature>
<proteinExistence type="predicted"/>
<name>A0A9R1WQD9_LACSA</name>
<reference evidence="2 3" key="1">
    <citation type="journal article" date="2017" name="Nat. Commun.">
        <title>Genome assembly with in vitro proximity ligation data and whole-genome triplication in lettuce.</title>
        <authorList>
            <person name="Reyes-Chin-Wo S."/>
            <person name="Wang Z."/>
            <person name="Yang X."/>
            <person name="Kozik A."/>
            <person name="Arikit S."/>
            <person name="Song C."/>
            <person name="Xia L."/>
            <person name="Froenicke L."/>
            <person name="Lavelle D.O."/>
            <person name="Truco M.J."/>
            <person name="Xia R."/>
            <person name="Zhu S."/>
            <person name="Xu C."/>
            <person name="Xu H."/>
            <person name="Xu X."/>
            <person name="Cox K."/>
            <person name="Korf I."/>
            <person name="Meyers B.C."/>
            <person name="Michelmore R.W."/>
        </authorList>
    </citation>
    <scope>NUCLEOTIDE SEQUENCE [LARGE SCALE GENOMIC DNA]</scope>
    <source>
        <strain evidence="3">cv. Salinas</strain>
        <tissue evidence="2">Seedlings</tissue>
    </source>
</reference>
<evidence type="ECO:0000313" key="3">
    <source>
        <dbReference type="Proteomes" id="UP000235145"/>
    </source>
</evidence>
<dbReference type="InterPro" id="IPR004330">
    <property type="entry name" value="FAR1_DNA_bnd_dom"/>
</dbReference>
<dbReference type="AlphaFoldDB" id="A0A9R1WQD9"/>
<organism evidence="2 3">
    <name type="scientific">Lactuca sativa</name>
    <name type="common">Garden lettuce</name>
    <dbReference type="NCBI Taxonomy" id="4236"/>
    <lineage>
        <taxon>Eukaryota</taxon>
        <taxon>Viridiplantae</taxon>
        <taxon>Streptophyta</taxon>
        <taxon>Embryophyta</taxon>
        <taxon>Tracheophyta</taxon>
        <taxon>Spermatophyta</taxon>
        <taxon>Magnoliopsida</taxon>
        <taxon>eudicotyledons</taxon>
        <taxon>Gunneridae</taxon>
        <taxon>Pentapetalae</taxon>
        <taxon>asterids</taxon>
        <taxon>campanulids</taxon>
        <taxon>Asterales</taxon>
        <taxon>Asteraceae</taxon>
        <taxon>Cichorioideae</taxon>
        <taxon>Cichorieae</taxon>
        <taxon>Lactucinae</taxon>
        <taxon>Lactuca</taxon>
    </lineage>
</organism>
<dbReference type="PANTHER" id="PTHR47718">
    <property type="entry name" value="OS01G0519700 PROTEIN"/>
    <property type="match status" value="1"/>
</dbReference>
<keyword evidence="3" id="KW-1185">Reference proteome</keyword>
<dbReference type="Proteomes" id="UP000235145">
    <property type="component" value="Unassembled WGS sequence"/>
</dbReference>
<comment type="caution">
    <text evidence="2">The sequence shown here is derived from an EMBL/GenBank/DDBJ whole genome shotgun (WGS) entry which is preliminary data.</text>
</comment>
<dbReference type="Pfam" id="PF03101">
    <property type="entry name" value="FAR1"/>
    <property type="match status" value="1"/>
</dbReference>
<dbReference type="EMBL" id="NBSK02000001">
    <property type="protein sequence ID" value="KAJ0226935.1"/>
    <property type="molecule type" value="Genomic_DNA"/>
</dbReference>
<gene>
    <name evidence="2" type="ORF">LSAT_V11C100043740</name>
</gene>
<dbReference type="PANTHER" id="PTHR47718:SF12">
    <property type="entry name" value="PROTEIN FAR1-RELATED SEQUENCE"/>
    <property type="match status" value="1"/>
</dbReference>
<protein>
    <recommendedName>
        <fullName evidence="1">FAR1 domain-containing protein</fullName>
    </recommendedName>
</protein>
<sequence length="581" mass="67397">MILALCSIGEDEDECGRAKFRNESDSSDNDDEMFIPKVLDEMKPKEKDVYNSLKDGYLKEAGFDASMSTIKHSKGEISLRYVICSRSGISECVNHDSNNEKQPKRKRKTSSKKMGCLTLITFKCVAFGSLKFWVYKFVEKHNHVWVSKENLHLLHVNRKLEVVEQSFIHKFGAYSIGATRAYTFLIGKSDAQMLTDRMEDRVKYVPNFFFDHKIDKGHVTGLFWADEASRRNYKEFGDIVSFYATNNTNKYCMVFVPFTGIDNYWRCVTFGAELLANELTTSYVWILKTFLNAFDIDYVCDTSTKNFMIRFLLKCSWIPSYLRDFQLSGLMRTTSRLECEDYVFSKFLHPEANFLDFIVSFGNAMEKQRHNQCLLDHQSLTTNSIYKTFLPIKIFKADVYTRSNFFIVQNEIFNSIWSCFHLSVIMENEVEVYLIKDKKKSPWKDVKHKSVDDGENYYSDYPESLSNLSPSTDFKEIDIIPSKYKLRRWRKNIIPPELLIQTFSNSGKESKMIQDAFLINVVHQCHHVACSKDARMTSLYGASVTKTINVKNPKGITYKSTGKRFISNKDVTTQTIRPGKV</sequence>
<evidence type="ECO:0000313" key="2">
    <source>
        <dbReference type="EMBL" id="KAJ0226935.1"/>
    </source>
</evidence>
<evidence type="ECO:0000259" key="1">
    <source>
        <dbReference type="Pfam" id="PF03101"/>
    </source>
</evidence>
<accession>A0A9R1WQD9</accession>